<evidence type="ECO:0000313" key="2">
    <source>
        <dbReference type="EMBL" id="QKF93924.1"/>
    </source>
</evidence>
<name>A0A7D3QV24_9VIRU</name>
<keyword evidence="1" id="KW-1133">Transmembrane helix</keyword>
<organism evidence="2 3">
    <name type="scientific">Fadolivirus FV1/VV64</name>
    <dbReference type="NCBI Taxonomy" id="3070911"/>
    <lineage>
        <taxon>Viruses</taxon>
        <taxon>Varidnaviria</taxon>
        <taxon>Bamfordvirae</taxon>
        <taxon>Nucleocytoviricota</taxon>
        <taxon>Megaviricetes</taxon>
        <taxon>Imitervirales</taxon>
        <taxon>Mimiviridae</taxon>
        <taxon>Klosneuvirinae</taxon>
        <taxon>Fadolivirus</taxon>
        <taxon>Fadolivirus algeromassiliense</taxon>
    </lineage>
</organism>
<feature type="transmembrane region" description="Helical" evidence="1">
    <location>
        <begin position="71"/>
        <end position="92"/>
    </location>
</feature>
<evidence type="ECO:0000313" key="3">
    <source>
        <dbReference type="Proteomes" id="UP001162001"/>
    </source>
</evidence>
<feature type="transmembrane region" description="Helical" evidence="1">
    <location>
        <begin position="34"/>
        <end position="51"/>
    </location>
</feature>
<sequence length="130" mass="15584">MNIVDCLNYKFSYRHLLVPSYEIFYKLCVPRDKTNMFLISLIRLIIIYYIFHYLSNKKIIEWNMQAPIKTLLYSLSFVFVLTNIIYLAVLFYKMPAIDDVKLEEATEEAAKYLYDVQYAKPVPPEEKQKF</sequence>
<evidence type="ECO:0000256" key="1">
    <source>
        <dbReference type="SAM" id="Phobius"/>
    </source>
</evidence>
<keyword evidence="1" id="KW-0472">Membrane</keyword>
<dbReference type="Proteomes" id="UP001162001">
    <property type="component" value="Segment"/>
</dbReference>
<dbReference type="EMBL" id="MT418680">
    <property type="protein sequence ID" value="QKF93924.1"/>
    <property type="molecule type" value="Genomic_DNA"/>
</dbReference>
<keyword evidence="3" id="KW-1185">Reference proteome</keyword>
<protein>
    <submittedName>
        <fullName evidence="2">Uncharacterized protein</fullName>
    </submittedName>
</protein>
<keyword evidence="1" id="KW-0812">Transmembrane</keyword>
<accession>A0A7D3QV24</accession>
<gene>
    <name evidence="2" type="ORF">Fadolivirus_1_466</name>
</gene>
<reference evidence="2 3" key="1">
    <citation type="submission" date="2020-04" db="EMBL/GenBank/DDBJ databases">
        <title>Advantages and limits of metagenomic assembly and binning of a giant virus.</title>
        <authorList>
            <person name="Schulz F."/>
            <person name="Andreani J."/>
            <person name="Francis R."/>
            <person name="Boudjemaa H."/>
            <person name="Bou Khalil J.Y."/>
            <person name="Lee J."/>
            <person name="La Scola B."/>
            <person name="Woyke T."/>
        </authorList>
    </citation>
    <scope>NUCLEOTIDE SEQUENCE [LARGE SCALE GENOMIC DNA]</scope>
    <source>
        <strain evidence="2 3">FV1/VV64</strain>
    </source>
</reference>
<proteinExistence type="predicted"/>